<name>A0A9N9J5F0_9GLOM</name>
<feature type="non-terminal residue" evidence="2">
    <location>
        <position position="1"/>
    </location>
</feature>
<feature type="region of interest" description="Disordered" evidence="1">
    <location>
        <begin position="1"/>
        <end position="26"/>
    </location>
</feature>
<dbReference type="EMBL" id="CAJVPY010018232">
    <property type="protein sequence ID" value="CAG8766020.1"/>
    <property type="molecule type" value="Genomic_DNA"/>
</dbReference>
<protein>
    <submittedName>
        <fullName evidence="2">6191_t:CDS:1</fullName>
    </submittedName>
</protein>
<dbReference type="AlphaFoldDB" id="A0A9N9J5F0"/>
<organism evidence="2 3">
    <name type="scientific">Dentiscutata erythropus</name>
    <dbReference type="NCBI Taxonomy" id="1348616"/>
    <lineage>
        <taxon>Eukaryota</taxon>
        <taxon>Fungi</taxon>
        <taxon>Fungi incertae sedis</taxon>
        <taxon>Mucoromycota</taxon>
        <taxon>Glomeromycotina</taxon>
        <taxon>Glomeromycetes</taxon>
        <taxon>Diversisporales</taxon>
        <taxon>Gigasporaceae</taxon>
        <taxon>Dentiscutata</taxon>
    </lineage>
</organism>
<comment type="caution">
    <text evidence="2">The sequence shown here is derived from an EMBL/GenBank/DDBJ whole genome shotgun (WGS) entry which is preliminary data.</text>
</comment>
<sequence length="63" mass="7402">TKLAKKNENISNTQKTTKNNREKMSRRLRKATILNLKRKSETEIDVILEEKLTDYKFSPSSFS</sequence>
<accession>A0A9N9J5F0</accession>
<evidence type="ECO:0000313" key="2">
    <source>
        <dbReference type="EMBL" id="CAG8766020.1"/>
    </source>
</evidence>
<evidence type="ECO:0000256" key="1">
    <source>
        <dbReference type="SAM" id="MobiDB-lite"/>
    </source>
</evidence>
<gene>
    <name evidence="2" type="ORF">DERYTH_LOCUS18246</name>
</gene>
<proteinExistence type="predicted"/>
<reference evidence="2" key="1">
    <citation type="submission" date="2021-06" db="EMBL/GenBank/DDBJ databases">
        <authorList>
            <person name="Kallberg Y."/>
            <person name="Tangrot J."/>
            <person name="Rosling A."/>
        </authorList>
    </citation>
    <scope>NUCLEOTIDE SEQUENCE</scope>
    <source>
        <strain evidence="2">MA453B</strain>
    </source>
</reference>
<evidence type="ECO:0000313" key="3">
    <source>
        <dbReference type="Proteomes" id="UP000789405"/>
    </source>
</evidence>
<dbReference type="Proteomes" id="UP000789405">
    <property type="component" value="Unassembled WGS sequence"/>
</dbReference>
<keyword evidence="3" id="KW-1185">Reference proteome</keyword>